<proteinExistence type="predicted"/>
<sequence length="85" mass="9476">MLGNTSERKGGHEGFGRTVKHGVELTSGCGEVDFDWQRTATANQATLNLLWNQDISQLMTYQHTTLHFSAKQKMVTCYGSLCSNH</sequence>
<comment type="caution">
    <text evidence="1">The sequence shown here is derived from an EMBL/GenBank/DDBJ whole genome shotgun (WGS) entry which is preliminary data.</text>
</comment>
<organism evidence="1 2">
    <name type="scientific">Solea senegalensis</name>
    <name type="common">Senegalese sole</name>
    <dbReference type="NCBI Taxonomy" id="28829"/>
    <lineage>
        <taxon>Eukaryota</taxon>
        <taxon>Metazoa</taxon>
        <taxon>Chordata</taxon>
        <taxon>Craniata</taxon>
        <taxon>Vertebrata</taxon>
        <taxon>Euteleostomi</taxon>
        <taxon>Actinopterygii</taxon>
        <taxon>Neopterygii</taxon>
        <taxon>Teleostei</taxon>
        <taxon>Neoteleostei</taxon>
        <taxon>Acanthomorphata</taxon>
        <taxon>Carangaria</taxon>
        <taxon>Pleuronectiformes</taxon>
        <taxon>Pleuronectoidei</taxon>
        <taxon>Soleidae</taxon>
        <taxon>Solea</taxon>
    </lineage>
</organism>
<dbReference type="EMBL" id="JAGKHQ010000001">
    <property type="protein sequence ID" value="KAG7526012.1"/>
    <property type="molecule type" value="Genomic_DNA"/>
</dbReference>
<evidence type="ECO:0000313" key="2">
    <source>
        <dbReference type="Proteomes" id="UP000693946"/>
    </source>
</evidence>
<reference evidence="1 2" key="1">
    <citation type="journal article" date="2021" name="Sci. Rep.">
        <title>Chromosome anchoring in Senegalese sole (Solea senegalensis) reveals sex-associated markers and genome rearrangements in flatfish.</title>
        <authorList>
            <person name="Guerrero-Cozar I."/>
            <person name="Gomez-Garrido J."/>
            <person name="Berbel C."/>
            <person name="Martinez-Blanch J.F."/>
            <person name="Alioto T."/>
            <person name="Claros M.G."/>
            <person name="Gagnaire P.A."/>
            <person name="Manchado M."/>
        </authorList>
    </citation>
    <scope>NUCLEOTIDE SEQUENCE [LARGE SCALE GENOMIC DNA]</scope>
    <source>
        <strain evidence="1">Sse05_10M</strain>
    </source>
</reference>
<gene>
    <name evidence="1" type="ORF">JOB18_035476</name>
</gene>
<reference evidence="1" key="2">
    <citation type="submission" date="2021-03" db="EMBL/GenBank/DDBJ databases">
        <authorList>
            <person name="Guerrero-Cozar I."/>
            <person name="Gomez-Garrido J."/>
            <person name="Berbel C."/>
            <person name="Martinez-Blanch J.F."/>
            <person name="Alioto T."/>
            <person name="Claros M.G."/>
            <person name="Gagnaire P.A."/>
            <person name="Manchado M."/>
        </authorList>
    </citation>
    <scope>NUCLEOTIDE SEQUENCE</scope>
    <source>
        <strain evidence="1">Sse05_10M</strain>
        <tissue evidence="1">Blood</tissue>
    </source>
</reference>
<evidence type="ECO:0000313" key="1">
    <source>
        <dbReference type="EMBL" id="KAG7526012.1"/>
    </source>
</evidence>
<dbReference type="EMBL" id="JAGKHQ010000001">
    <property type="protein sequence ID" value="KAG7526013.1"/>
    <property type="molecule type" value="Genomic_DNA"/>
</dbReference>
<dbReference type="Proteomes" id="UP000693946">
    <property type="component" value="Linkage Group LG1"/>
</dbReference>
<accession>A0AAV6T998</accession>
<protein>
    <submittedName>
        <fullName evidence="1">Uncharacterized protein</fullName>
    </submittedName>
</protein>
<name>A0AAV6T998_SOLSE</name>
<keyword evidence="2" id="KW-1185">Reference proteome</keyword>
<dbReference type="AlphaFoldDB" id="A0AAV6T998"/>